<dbReference type="RefSeq" id="WP_138185495.1">
    <property type="nucleotide sequence ID" value="NZ_LS992241.1"/>
</dbReference>
<protein>
    <submittedName>
        <fullName evidence="1">Low-complexity protein</fullName>
    </submittedName>
</protein>
<dbReference type="AlphaFoldDB" id="A0A383R8V4"/>
<reference evidence="2" key="1">
    <citation type="submission" date="2018-08" db="EMBL/GenBank/DDBJ databases">
        <authorList>
            <person name="Chevrot R."/>
        </authorList>
    </citation>
    <scope>NUCLEOTIDE SEQUENCE [LARGE SCALE GENOMIC DNA]</scope>
</reference>
<accession>A0A383R8V4</accession>
<dbReference type="NCBIfam" id="NF038403">
    <property type="entry name" value="perm_prefix_1"/>
    <property type="match status" value="1"/>
</dbReference>
<proteinExistence type="predicted"/>
<name>A0A383R8V4_PAEAL</name>
<dbReference type="PANTHER" id="PTHR14136">
    <property type="entry name" value="BTB_POZ DOMAIN-CONTAINING PROTEIN KCTD9"/>
    <property type="match status" value="1"/>
</dbReference>
<gene>
    <name evidence="1" type="ORF">PBLR_11812</name>
</gene>
<organism evidence="1 2">
    <name type="scientific">Paenibacillus alvei</name>
    <name type="common">Bacillus alvei</name>
    <dbReference type="NCBI Taxonomy" id="44250"/>
    <lineage>
        <taxon>Bacteria</taxon>
        <taxon>Bacillati</taxon>
        <taxon>Bacillota</taxon>
        <taxon>Bacilli</taxon>
        <taxon>Bacillales</taxon>
        <taxon>Paenibacillaceae</taxon>
        <taxon>Paenibacillus</taxon>
    </lineage>
</organism>
<dbReference type="InterPro" id="IPR047928">
    <property type="entry name" value="Perm_prefix_1"/>
</dbReference>
<dbReference type="Gene3D" id="2.160.20.80">
    <property type="entry name" value="E3 ubiquitin-protein ligase SopA"/>
    <property type="match status" value="1"/>
</dbReference>
<dbReference type="SUPFAM" id="SSF141571">
    <property type="entry name" value="Pentapeptide repeat-like"/>
    <property type="match status" value="1"/>
</dbReference>
<evidence type="ECO:0000313" key="1">
    <source>
        <dbReference type="EMBL" id="SYX83390.1"/>
    </source>
</evidence>
<dbReference type="InterPro" id="IPR001646">
    <property type="entry name" value="5peptide_repeat"/>
</dbReference>
<dbReference type="Pfam" id="PF00805">
    <property type="entry name" value="Pentapeptide"/>
    <property type="match status" value="2"/>
</dbReference>
<dbReference type="InterPro" id="IPR051082">
    <property type="entry name" value="Pentapeptide-BTB/POZ_domain"/>
</dbReference>
<sequence>MNERLRRYLDSVFSPYEDLKQIQELKEELLYDLQEKLSDLRKEGYDDEAAYLLTIESIGEISELIESINSQTVQLQQKVGMDFSKSNLENSDFKSTSVHDGQFNYSNLKGSDFSYSDLTNSSFKCSSLDQVNFTGANLSGAQIVKSSARKAIFTDCIFENTSFKSSDFSGVSFDNLTFNGVVFDYAGLRKTSFRNTVFNNVSFKTDVKKTIFDGATMDKLTYALLKSYKADLSNVTVR</sequence>
<dbReference type="EMBL" id="LS992241">
    <property type="protein sequence ID" value="SYX83390.1"/>
    <property type="molecule type" value="Genomic_DNA"/>
</dbReference>
<dbReference type="PANTHER" id="PTHR14136:SF17">
    <property type="entry name" value="BTB_POZ DOMAIN-CONTAINING PROTEIN KCTD9"/>
    <property type="match status" value="1"/>
</dbReference>
<dbReference type="Proteomes" id="UP000304148">
    <property type="component" value="Chromosome"/>
</dbReference>
<evidence type="ECO:0000313" key="2">
    <source>
        <dbReference type="Proteomes" id="UP000304148"/>
    </source>
</evidence>